<dbReference type="Pfam" id="PF00015">
    <property type="entry name" value="MCPsignal"/>
    <property type="match status" value="1"/>
</dbReference>
<evidence type="ECO:0000313" key="9">
    <source>
        <dbReference type="Proteomes" id="UP000646365"/>
    </source>
</evidence>
<comment type="subcellular location">
    <subcellularLocation>
        <location evidence="1">Cell inner membrane</location>
        <topology evidence="1">Multi-pass membrane protein</topology>
    </subcellularLocation>
</comment>
<evidence type="ECO:0000259" key="7">
    <source>
        <dbReference type="PROSITE" id="PS50192"/>
    </source>
</evidence>
<dbReference type="EMBL" id="BMJQ01000016">
    <property type="protein sequence ID" value="GGF39848.1"/>
    <property type="molecule type" value="Genomic_DNA"/>
</dbReference>
<evidence type="ECO:0000256" key="4">
    <source>
        <dbReference type="ARBA" id="ARBA00029447"/>
    </source>
</evidence>
<keyword evidence="3 5" id="KW-0807">Transducer</keyword>
<dbReference type="SUPFAM" id="SSF46458">
    <property type="entry name" value="Globin-like"/>
    <property type="match status" value="1"/>
</dbReference>
<sequence length="449" mass="47335">MVERLTHAERIRFFRIDDQAKSALREFKPAVEKALPEILKGFYDHLRRWPVAARLFKDEAAFSRARAAQAEHWRRLFQATFDQAYLESVQKVGKAHADLGVDPTLYIGGYAYVQGELNRLAVAEAGSGWGAKARLAKLPTLLAAIGGAVALDVDLSLETYHHAIEARAGRHVEQQADAFNGSVGSVVSGLARAAGDLQTNAKQMTAAADRSSQRAQSVARASEQATGNVNTVAAAAEELSASIGEIARQVGKSSQIAGAAVRQAGETSSTMRSLAEAADRIGEVVRLINDIASQTNLLALNATIEAARAGEAGKGFAVVASEVKSLANQTASATEDIKNQVAEIQSVAAQAVEAISSIDRTIREIDSIGGAIAAAVEQQGAATSEIARNVQQAASGTAEVSSNISGVTEAAAENSRTAAQVLQAATDLGRQADLLRTEVDGFLRQVRQR</sequence>
<evidence type="ECO:0000256" key="3">
    <source>
        <dbReference type="ARBA" id="ARBA00023224"/>
    </source>
</evidence>
<dbReference type="InterPro" id="IPR039379">
    <property type="entry name" value="Protoglobin_sensor_dom"/>
</dbReference>
<dbReference type="InterPro" id="IPR004089">
    <property type="entry name" value="MCPsignal_dom"/>
</dbReference>
<dbReference type="GO" id="GO:0005886">
    <property type="term" value="C:plasma membrane"/>
    <property type="evidence" value="ECO:0007669"/>
    <property type="project" value="UniProtKB-SubCell"/>
</dbReference>
<dbReference type="Pfam" id="PF11563">
    <property type="entry name" value="Protoglobin"/>
    <property type="match status" value="1"/>
</dbReference>
<evidence type="ECO:0008006" key="10">
    <source>
        <dbReference type="Google" id="ProtNLM"/>
    </source>
</evidence>
<dbReference type="InterPro" id="IPR009050">
    <property type="entry name" value="Globin-like_sf"/>
</dbReference>
<evidence type="ECO:0000256" key="5">
    <source>
        <dbReference type="PROSITE-ProRule" id="PRU00284"/>
    </source>
</evidence>
<evidence type="ECO:0000256" key="2">
    <source>
        <dbReference type="ARBA" id="ARBA00022519"/>
    </source>
</evidence>
<reference evidence="8" key="2">
    <citation type="submission" date="2020-09" db="EMBL/GenBank/DDBJ databases">
        <authorList>
            <person name="Sun Q."/>
            <person name="Zhou Y."/>
        </authorList>
    </citation>
    <scope>NUCLEOTIDE SEQUENCE</scope>
    <source>
        <strain evidence="8">CGMCC 1.15725</strain>
    </source>
</reference>
<keyword evidence="2" id="KW-1003">Cell membrane</keyword>
<dbReference type="GO" id="GO:0019825">
    <property type="term" value="F:oxygen binding"/>
    <property type="evidence" value="ECO:0007669"/>
    <property type="project" value="InterPro"/>
</dbReference>
<dbReference type="PRINTS" id="PR00260">
    <property type="entry name" value="CHEMTRNSDUCR"/>
</dbReference>
<dbReference type="InterPro" id="IPR044398">
    <property type="entry name" value="Globin-sensor_dom"/>
</dbReference>
<dbReference type="GO" id="GO:0007165">
    <property type="term" value="P:signal transduction"/>
    <property type="evidence" value="ECO:0007669"/>
    <property type="project" value="UniProtKB-KW"/>
</dbReference>
<dbReference type="InterPro" id="IPR000727">
    <property type="entry name" value="T_SNARE_dom"/>
</dbReference>
<dbReference type="AlphaFoldDB" id="A0A8J3E4L5"/>
<dbReference type="PANTHER" id="PTHR32089">
    <property type="entry name" value="METHYL-ACCEPTING CHEMOTAXIS PROTEIN MCPB"/>
    <property type="match status" value="1"/>
</dbReference>
<dbReference type="GO" id="GO:0006935">
    <property type="term" value="P:chemotaxis"/>
    <property type="evidence" value="ECO:0007669"/>
    <property type="project" value="InterPro"/>
</dbReference>
<dbReference type="GO" id="GO:0020037">
    <property type="term" value="F:heme binding"/>
    <property type="evidence" value="ECO:0007669"/>
    <property type="project" value="InterPro"/>
</dbReference>
<dbReference type="Gene3D" id="1.10.287.950">
    <property type="entry name" value="Methyl-accepting chemotaxis protein"/>
    <property type="match status" value="1"/>
</dbReference>
<gene>
    <name evidence="8" type="ORF">GCM10011611_52800</name>
</gene>
<comment type="similarity">
    <text evidence="4">Belongs to the methyl-accepting chemotaxis (MCP) protein family.</text>
</comment>
<evidence type="ECO:0000256" key="1">
    <source>
        <dbReference type="ARBA" id="ARBA00004429"/>
    </source>
</evidence>
<keyword evidence="2" id="KW-0997">Cell inner membrane</keyword>
<evidence type="ECO:0000313" key="8">
    <source>
        <dbReference type="EMBL" id="GGF39848.1"/>
    </source>
</evidence>
<dbReference type="PROSITE" id="PS50111">
    <property type="entry name" value="CHEMOTAXIS_TRANSDUC_2"/>
    <property type="match status" value="1"/>
</dbReference>
<comment type="caution">
    <text evidence="8">The sequence shown here is derived from an EMBL/GenBank/DDBJ whole genome shotgun (WGS) entry which is preliminary data.</text>
</comment>
<dbReference type="PROSITE" id="PS50192">
    <property type="entry name" value="T_SNARE"/>
    <property type="match status" value="1"/>
</dbReference>
<evidence type="ECO:0000259" key="6">
    <source>
        <dbReference type="PROSITE" id="PS50111"/>
    </source>
</evidence>
<proteinExistence type="inferred from homology"/>
<dbReference type="CDD" id="cd01068">
    <property type="entry name" value="globin_sensor"/>
    <property type="match status" value="1"/>
</dbReference>
<dbReference type="InterPro" id="IPR004090">
    <property type="entry name" value="Chemotax_Me-accpt_rcpt"/>
</dbReference>
<organism evidence="8 9">
    <name type="scientific">Aliidongia dinghuensis</name>
    <dbReference type="NCBI Taxonomy" id="1867774"/>
    <lineage>
        <taxon>Bacteria</taxon>
        <taxon>Pseudomonadati</taxon>
        <taxon>Pseudomonadota</taxon>
        <taxon>Alphaproteobacteria</taxon>
        <taxon>Rhodospirillales</taxon>
        <taxon>Dongiaceae</taxon>
        <taxon>Aliidongia</taxon>
    </lineage>
</organism>
<dbReference type="InterPro" id="IPR012292">
    <property type="entry name" value="Globin/Proto"/>
</dbReference>
<dbReference type="Gene3D" id="1.10.490.10">
    <property type="entry name" value="Globins"/>
    <property type="match status" value="1"/>
</dbReference>
<protein>
    <recommendedName>
        <fullName evidence="10">Chemotaxis protein</fullName>
    </recommendedName>
</protein>
<feature type="domain" description="Methyl-accepting transducer" evidence="6">
    <location>
        <begin position="193"/>
        <end position="429"/>
    </location>
</feature>
<feature type="domain" description="T-SNARE coiled-coil homology" evidence="7">
    <location>
        <begin position="345"/>
        <end position="407"/>
    </location>
</feature>
<keyword evidence="9" id="KW-1185">Reference proteome</keyword>
<dbReference type="PANTHER" id="PTHR32089:SF112">
    <property type="entry name" value="LYSOZYME-LIKE PROTEIN-RELATED"/>
    <property type="match status" value="1"/>
</dbReference>
<keyword evidence="2" id="KW-0472">Membrane</keyword>
<accession>A0A8J3E4L5</accession>
<dbReference type="RefSeq" id="WP_189051164.1">
    <property type="nucleotide sequence ID" value="NZ_BMJQ01000016.1"/>
</dbReference>
<reference evidence="8" key="1">
    <citation type="journal article" date="2014" name="Int. J. Syst. Evol. Microbiol.">
        <title>Complete genome sequence of Corynebacterium casei LMG S-19264T (=DSM 44701T), isolated from a smear-ripened cheese.</title>
        <authorList>
            <consortium name="US DOE Joint Genome Institute (JGI-PGF)"/>
            <person name="Walter F."/>
            <person name="Albersmeier A."/>
            <person name="Kalinowski J."/>
            <person name="Ruckert C."/>
        </authorList>
    </citation>
    <scope>NUCLEOTIDE SEQUENCE</scope>
    <source>
        <strain evidence="8">CGMCC 1.15725</strain>
    </source>
</reference>
<name>A0A8J3E4L5_9PROT</name>
<dbReference type="GO" id="GO:0004888">
    <property type="term" value="F:transmembrane signaling receptor activity"/>
    <property type="evidence" value="ECO:0007669"/>
    <property type="project" value="InterPro"/>
</dbReference>
<dbReference type="Proteomes" id="UP000646365">
    <property type="component" value="Unassembled WGS sequence"/>
</dbReference>
<dbReference type="SMART" id="SM00283">
    <property type="entry name" value="MA"/>
    <property type="match status" value="1"/>
</dbReference>
<dbReference type="SUPFAM" id="SSF58104">
    <property type="entry name" value="Methyl-accepting chemotaxis protein (MCP) signaling domain"/>
    <property type="match status" value="1"/>
</dbReference>